<dbReference type="PROSITE" id="PS51846">
    <property type="entry name" value="CNNM"/>
    <property type="match status" value="1"/>
</dbReference>
<dbReference type="PROSITE" id="PS51371">
    <property type="entry name" value="CBS"/>
    <property type="match status" value="2"/>
</dbReference>
<dbReference type="CDD" id="cd04590">
    <property type="entry name" value="CBS_pair_CorC_HlyC_assoc"/>
    <property type="match status" value="1"/>
</dbReference>
<evidence type="ECO:0000256" key="9">
    <source>
        <dbReference type="PROSITE-ProRule" id="PRU01193"/>
    </source>
</evidence>
<sequence>MGTDIVSWVIIICCIMMSAYFSATETAFSSLNRIRMKNMAEKGSKRAKLVLKLSENYDSLLSTILIGNNIVNITCTSLVTILCVKGFGEDVGATLSTVITTVVILVFGEVSPKSIAKESAETVAMLSAPLLRIFIYILSPANFLFRQWKKLLSCIFKSQDNKGITEEELLTIVQEAEADGGIDKEEGSLIRSAIEFNELEAIDILTPRVDVIGVSVGLSKPEIAKVFAKTGYSRLPVYEKDMDNVVGILYHKDFYNYVNNSDMTIREAVKPVLFTTKHKNISELLKELQVKHMHIAVIVDEFGCTVGILTLEDILEELVGEIWDEHDEVVREVEPLSENVYRVSGKTNVERLFESLGYEQEFDVQTVSGWIMELLERIPEAGDTVDYRNMHLTVESMKEKRVDTVRLEIRPESQSA</sequence>
<dbReference type="Proteomes" id="UP001546774">
    <property type="component" value="Unassembled WGS sequence"/>
</dbReference>
<name>A0ABV1H3J8_9FIRM</name>
<proteinExistence type="inferred from homology"/>
<dbReference type="PANTHER" id="PTHR22777">
    <property type="entry name" value="HEMOLYSIN-RELATED"/>
    <property type="match status" value="1"/>
</dbReference>
<comment type="subcellular location">
    <subcellularLocation>
        <location evidence="1">Membrane</location>
        <topology evidence="1">Multi-pass membrane protein</topology>
    </subcellularLocation>
</comment>
<dbReference type="Gene3D" id="3.30.465.10">
    <property type="match status" value="1"/>
</dbReference>
<feature type="transmembrane region" description="Helical" evidence="10">
    <location>
        <begin position="91"/>
        <end position="111"/>
    </location>
</feature>
<dbReference type="SMART" id="SM01091">
    <property type="entry name" value="CorC_HlyC"/>
    <property type="match status" value="1"/>
</dbReference>
<dbReference type="SUPFAM" id="SSF56176">
    <property type="entry name" value="FAD-binding/transporter-associated domain-like"/>
    <property type="match status" value="1"/>
</dbReference>
<keyword evidence="14" id="KW-1185">Reference proteome</keyword>
<organism evidence="13 14">
    <name type="scientific">Lachnospira intestinalis</name>
    <dbReference type="NCBI Taxonomy" id="3133158"/>
    <lineage>
        <taxon>Bacteria</taxon>
        <taxon>Bacillati</taxon>
        <taxon>Bacillota</taxon>
        <taxon>Clostridia</taxon>
        <taxon>Lachnospirales</taxon>
        <taxon>Lachnospiraceae</taxon>
        <taxon>Lachnospira</taxon>
    </lineage>
</organism>
<dbReference type="EMBL" id="JBBMFS010000003">
    <property type="protein sequence ID" value="MEQ2554280.1"/>
    <property type="molecule type" value="Genomic_DNA"/>
</dbReference>
<evidence type="ECO:0000256" key="8">
    <source>
        <dbReference type="PROSITE-ProRule" id="PRU00703"/>
    </source>
</evidence>
<dbReference type="InterPro" id="IPR002550">
    <property type="entry name" value="CNNM"/>
</dbReference>
<accession>A0ABV1H3J8</accession>
<evidence type="ECO:0000313" key="13">
    <source>
        <dbReference type="EMBL" id="MEQ2554280.1"/>
    </source>
</evidence>
<dbReference type="InterPro" id="IPR046342">
    <property type="entry name" value="CBS_dom_sf"/>
</dbReference>
<dbReference type="InterPro" id="IPR005170">
    <property type="entry name" value="Transptr-assoc_dom"/>
</dbReference>
<evidence type="ECO:0000256" key="3">
    <source>
        <dbReference type="ARBA" id="ARBA00022692"/>
    </source>
</evidence>
<reference evidence="13" key="1">
    <citation type="submission" date="2024-03" db="EMBL/GenBank/DDBJ databases">
        <title>Human intestinal bacterial collection.</title>
        <authorList>
            <person name="Pauvert C."/>
            <person name="Hitch T.C.A."/>
            <person name="Clavel T."/>
        </authorList>
    </citation>
    <scope>NUCLEOTIDE SEQUENCE [LARGE SCALE GENOMIC DNA]</scope>
    <source>
        <strain evidence="13">CLA-AA-H89B</strain>
    </source>
</reference>
<protein>
    <submittedName>
        <fullName evidence="13">Hemolysin family protein</fullName>
    </submittedName>
</protein>
<dbReference type="InterPro" id="IPR000644">
    <property type="entry name" value="CBS_dom"/>
</dbReference>
<evidence type="ECO:0000256" key="1">
    <source>
        <dbReference type="ARBA" id="ARBA00004141"/>
    </source>
</evidence>
<keyword evidence="5 9" id="KW-1133">Transmembrane helix</keyword>
<feature type="transmembrane region" description="Helical" evidence="10">
    <location>
        <begin position="123"/>
        <end position="145"/>
    </location>
</feature>
<comment type="similarity">
    <text evidence="2">Belongs to the UPF0053 family.</text>
</comment>
<feature type="domain" description="CBS" evidence="11">
    <location>
        <begin position="268"/>
        <end position="328"/>
    </location>
</feature>
<feature type="transmembrane region" description="Helical" evidence="10">
    <location>
        <begin position="6"/>
        <end position="28"/>
    </location>
</feature>
<dbReference type="Gene3D" id="3.10.580.10">
    <property type="entry name" value="CBS-domain"/>
    <property type="match status" value="1"/>
</dbReference>
<comment type="caution">
    <text evidence="13">The sequence shown here is derived from an EMBL/GenBank/DDBJ whole genome shotgun (WGS) entry which is preliminary data.</text>
</comment>
<feature type="domain" description="CNNM transmembrane" evidence="12">
    <location>
        <begin position="1"/>
        <end position="186"/>
    </location>
</feature>
<dbReference type="Pfam" id="PF01595">
    <property type="entry name" value="CNNM"/>
    <property type="match status" value="1"/>
</dbReference>
<dbReference type="InterPro" id="IPR016169">
    <property type="entry name" value="FAD-bd_PCMH_sub2"/>
</dbReference>
<dbReference type="PANTHER" id="PTHR22777:SF17">
    <property type="entry name" value="UPF0053 PROTEIN SLL0260"/>
    <property type="match status" value="1"/>
</dbReference>
<keyword evidence="6 8" id="KW-0129">CBS domain</keyword>
<gene>
    <name evidence="13" type="ORF">WMO37_04510</name>
</gene>
<dbReference type="SMART" id="SM00116">
    <property type="entry name" value="CBS"/>
    <property type="match status" value="2"/>
</dbReference>
<evidence type="ECO:0000256" key="10">
    <source>
        <dbReference type="SAM" id="Phobius"/>
    </source>
</evidence>
<evidence type="ECO:0000256" key="5">
    <source>
        <dbReference type="ARBA" id="ARBA00022989"/>
    </source>
</evidence>
<evidence type="ECO:0000256" key="2">
    <source>
        <dbReference type="ARBA" id="ARBA00006337"/>
    </source>
</evidence>
<dbReference type="Pfam" id="PF00571">
    <property type="entry name" value="CBS"/>
    <property type="match status" value="2"/>
</dbReference>
<keyword evidence="3 9" id="KW-0812">Transmembrane</keyword>
<evidence type="ECO:0000256" key="4">
    <source>
        <dbReference type="ARBA" id="ARBA00022737"/>
    </source>
</evidence>
<dbReference type="InterPro" id="IPR044751">
    <property type="entry name" value="Ion_transp-like_CBS"/>
</dbReference>
<evidence type="ECO:0000259" key="11">
    <source>
        <dbReference type="PROSITE" id="PS51371"/>
    </source>
</evidence>
<keyword evidence="7 9" id="KW-0472">Membrane</keyword>
<dbReference type="Pfam" id="PF03471">
    <property type="entry name" value="CorC_HlyC"/>
    <property type="match status" value="1"/>
</dbReference>
<evidence type="ECO:0000256" key="7">
    <source>
        <dbReference type="ARBA" id="ARBA00023136"/>
    </source>
</evidence>
<feature type="domain" description="CBS" evidence="11">
    <location>
        <begin position="205"/>
        <end position="265"/>
    </location>
</feature>
<dbReference type="SUPFAM" id="SSF54631">
    <property type="entry name" value="CBS-domain pair"/>
    <property type="match status" value="1"/>
</dbReference>
<dbReference type="InterPro" id="IPR036318">
    <property type="entry name" value="FAD-bd_PCMH-like_sf"/>
</dbReference>
<evidence type="ECO:0000313" key="14">
    <source>
        <dbReference type="Proteomes" id="UP001546774"/>
    </source>
</evidence>
<evidence type="ECO:0000256" key="6">
    <source>
        <dbReference type="ARBA" id="ARBA00023122"/>
    </source>
</evidence>
<keyword evidence="4" id="KW-0677">Repeat</keyword>
<evidence type="ECO:0000259" key="12">
    <source>
        <dbReference type="PROSITE" id="PS51846"/>
    </source>
</evidence>